<evidence type="ECO:0000313" key="4">
    <source>
        <dbReference type="Proteomes" id="UP000245216"/>
    </source>
</evidence>
<dbReference type="RefSeq" id="WP_109088926.1">
    <property type="nucleotide sequence ID" value="NZ_QEXO01000002.1"/>
</dbReference>
<reference evidence="3 4" key="1">
    <citation type="submission" date="2018-05" db="EMBL/GenBank/DDBJ databases">
        <title>Genome Sequence of an Efficient Indole-Degrading Bacterium, Alcaligenes sp.YBY.</title>
        <authorList>
            <person name="Yang B."/>
        </authorList>
    </citation>
    <scope>NUCLEOTIDE SEQUENCE [LARGE SCALE GENOMIC DNA]</scope>
    <source>
        <strain evidence="3 4">YBY</strain>
    </source>
</reference>
<sequence>MNITFSSSPRVQRLIPLALALVLTGCTLAPKYERPAAPIAATYPASLAAAEETGSAAVIAADIGWRDFFNDPLLQQLIEISLENNRDFRTAALNVEAAQALYRIERAKLLPELGAAASGASERLPAELNMTGTSQLNRRYDVGGISTIWELDLWGRIRSLNEEALAHYLALDETRTAAQTSLIAELANTYLTLRADQELLRLSSDTLATQQRSYELSRQLKELGHATQLDLRRAEVALRQAESSYAIYSRQAALDRNALVLLLGQALSAGLSRQLDEADTLPDQILVADLPGGLPSDLLVRRPDIRAAEQALRGANAHIGAARAAFLPTIRLTGSIGTASASLEGLFDSGTRAWNFLPSINLPIFKGGALLANLDVAHVRKRIEIAQYEKTIQVAFREVADGLASKSLLEQQIQSEKLAVTASLEAQTLAEQRFQEGMDDYLSVLDAHRSLYNSQQMLVRTRLARLSNLIDLYKALGGGWKQYTSSTDHNS</sequence>
<name>A0A2U2BLL1_ALCFA</name>
<dbReference type="SUPFAM" id="SSF56954">
    <property type="entry name" value="Outer membrane efflux proteins (OEP)"/>
    <property type="match status" value="1"/>
</dbReference>
<keyword evidence="2" id="KW-0472">Membrane</keyword>
<accession>A0A2U2BLL1</accession>
<comment type="caution">
    <text evidence="3">The sequence shown here is derived from an EMBL/GenBank/DDBJ whole genome shotgun (WGS) entry which is preliminary data.</text>
</comment>
<dbReference type="InterPro" id="IPR010131">
    <property type="entry name" value="MdtP/NodT-like"/>
</dbReference>
<dbReference type="GO" id="GO:0015562">
    <property type="term" value="F:efflux transmembrane transporter activity"/>
    <property type="evidence" value="ECO:0007669"/>
    <property type="project" value="InterPro"/>
</dbReference>
<dbReference type="PANTHER" id="PTHR30203:SF32">
    <property type="entry name" value="CATION EFFLUX SYSTEM PROTEIN CUSC"/>
    <property type="match status" value="1"/>
</dbReference>
<reference evidence="3 4" key="2">
    <citation type="submission" date="2018-05" db="EMBL/GenBank/DDBJ databases">
        <authorList>
            <person name="Lanie J.A."/>
            <person name="Ng W.-L."/>
            <person name="Kazmierczak K.M."/>
            <person name="Andrzejewski T.M."/>
            <person name="Davidsen T.M."/>
            <person name="Wayne K.J."/>
            <person name="Tettelin H."/>
            <person name="Glass J.I."/>
            <person name="Rusch D."/>
            <person name="Podicherti R."/>
            <person name="Tsui H.-C.T."/>
            <person name="Winkler M.E."/>
        </authorList>
    </citation>
    <scope>NUCLEOTIDE SEQUENCE [LARGE SCALE GENOMIC DNA]</scope>
    <source>
        <strain evidence="3 4">YBY</strain>
    </source>
</reference>
<comment type="subcellular location">
    <subcellularLocation>
        <location evidence="2">Cell membrane</location>
        <topology evidence="2">Lipid-anchor</topology>
    </subcellularLocation>
</comment>
<dbReference type="PANTHER" id="PTHR30203">
    <property type="entry name" value="OUTER MEMBRANE CATION EFFLUX PROTEIN"/>
    <property type="match status" value="1"/>
</dbReference>
<dbReference type="AlphaFoldDB" id="A0A2U2BLL1"/>
<dbReference type="InterPro" id="IPR003423">
    <property type="entry name" value="OMP_efflux"/>
</dbReference>
<dbReference type="NCBIfam" id="TIGR01845">
    <property type="entry name" value="outer_NodT"/>
    <property type="match status" value="1"/>
</dbReference>
<evidence type="ECO:0000256" key="2">
    <source>
        <dbReference type="RuleBase" id="RU362097"/>
    </source>
</evidence>
<dbReference type="Pfam" id="PF02321">
    <property type="entry name" value="OEP"/>
    <property type="match status" value="2"/>
</dbReference>
<dbReference type="GO" id="GO:0005886">
    <property type="term" value="C:plasma membrane"/>
    <property type="evidence" value="ECO:0007669"/>
    <property type="project" value="UniProtKB-SubCell"/>
</dbReference>
<keyword evidence="2" id="KW-1134">Transmembrane beta strand</keyword>
<dbReference type="EMBL" id="QEXO01000002">
    <property type="protein sequence ID" value="PWE14893.1"/>
    <property type="molecule type" value="Genomic_DNA"/>
</dbReference>
<dbReference type="Proteomes" id="UP000245216">
    <property type="component" value="Unassembled WGS sequence"/>
</dbReference>
<keyword evidence="2" id="KW-0564">Palmitate</keyword>
<protein>
    <submittedName>
        <fullName evidence="3">Multidrug transporter</fullName>
    </submittedName>
</protein>
<dbReference type="STRING" id="511.UZ73_08400"/>
<dbReference type="Gene3D" id="1.20.1600.10">
    <property type="entry name" value="Outer membrane efflux proteins (OEP)"/>
    <property type="match status" value="1"/>
</dbReference>
<comment type="similarity">
    <text evidence="1 2">Belongs to the outer membrane factor (OMF) (TC 1.B.17) family.</text>
</comment>
<evidence type="ECO:0000313" key="3">
    <source>
        <dbReference type="EMBL" id="PWE14893.1"/>
    </source>
</evidence>
<keyword evidence="2" id="KW-0812">Transmembrane</keyword>
<organism evidence="3 4">
    <name type="scientific">Alcaligenes faecalis</name>
    <dbReference type="NCBI Taxonomy" id="511"/>
    <lineage>
        <taxon>Bacteria</taxon>
        <taxon>Pseudomonadati</taxon>
        <taxon>Pseudomonadota</taxon>
        <taxon>Betaproteobacteria</taxon>
        <taxon>Burkholderiales</taxon>
        <taxon>Alcaligenaceae</taxon>
        <taxon>Alcaligenes</taxon>
    </lineage>
</organism>
<dbReference type="Gene3D" id="2.20.200.10">
    <property type="entry name" value="Outer membrane efflux proteins (OEP)"/>
    <property type="match status" value="1"/>
</dbReference>
<gene>
    <name evidence="3" type="ORF">DF183_09375</name>
</gene>
<proteinExistence type="inferred from homology"/>
<evidence type="ECO:0000256" key="1">
    <source>
        <dbReference type="ARBA" id="ARBA00007613"/>
    </source>
</evidence>
<keyword evidence="2" id="KW-0449">Lipoprotein</keyword>